<protein>
    <recommendedName>
        <fullName evidence="3">Jacalin-type lectin domain-containing protein</fullName>
    </recommendedName>
</protein>
<reference evidence="1" key="1">
    <citation type="submission" date="2022-07" db="EMBL/GenBank/DDBJ databases">
        <title>Genome sequencing of Photobacterium atrarenae GJH2-4.</title>
        <authorList>
            <person name="Park S.-J."/>
        </authorList>
    </citation>
    <scope>NUCLEOTIDE SEQUENCE</scope>
    <source>
        <strain evidence="1">GJH2-4</strain>
    </source>
</reference>
<dbReference type="EMBL" id="CP101508">
    <property type="protein sequence ID" value="UTV29020.1"/>
    <property type="molecule type" value="Genomic_DNA"/>
</dbReference>
<evidence type="ECO:0000313" key="2">
    <source>
        <dbReference type="Proteomes" id="UP001057998"/>
    </source>
</evidence>
<organism evidence="1 2">
    <name type="scientific">Photobacterium atrarenae</name>
    <dbReference type="NCBI Taxonomy" id="865757"/>
    <lineage>
        <taxon>Bacteria</taxon>
        <taxon>Pseudomonadati</taxon>
        <taxon>Pseudomonadota</taxon>
        <taxon>Gammaproteobacteria</taxon>
        <taxon>Vibrionales</taxon>
        <taxon>Vibrionaceae</taxon>
        <taxon>Photobacterium</taxon>
    </lineage>
</organism>
<accession>A0ABY5GJT9</accession>
<evidence type="ECO:0000313" key="1">
    <source>
        <dbReference type="EMBL" id="UTV29020.1"/>
    </source>
</evidence>
<keyword evidence="2" id="KW-1185">Reference proteome</keyword>
<evidence type="ECO:0008006" key="3">
    <source>
        <dbReference type="Google" id="ProtNLM"/>
    </source>
</evidence>
<proteinExistence type="predicted"/>
<name>A0ABY5GJT9_9GAMM</name>
<gene>
    <name evidence="1" type="ORF">NNL38_07260</name>
</gene>
<sequence>MSNNENLFSQIYQQLSTQLGLEYLQMNGTPQNFNWNVAPTGQIDPTAYQMISAMPNWSPVGNFTRTTTRFFDAYKQIFSHVTFKVSPEQQQAVTDATNQVTEKQNAVVKAESNMNQAYLAAKQNGGVIFEAQYPTINDWLGSPQAQSYQTAVKDATAAFNQALAFKLQLEKAFMPQTLQNAINATVMPTTDPASATAPRGWVKVPNGSGILEWQPEFKIGKSGQDWRSELTNGTQGAFTITVDSSEQSSAMNHSWAGGSAGYSTFFWGVHGSGGWEKIDLSSQDSSVKAEISVESSTLVDISPGDWYDGGFLNELANATQGQSGQGFTIVSPWVANGPKGSSSLFGQFGILTTGIVQLLVAYKPSFKVTMSEATYNRNYEKFNGGGGFRIGPFNFGGSGGHESDYVHSTSGNNTFEGKTTSENPVILGVVVSFPGNVTPNTSESKSAADMAEV</sequence>
<dbReference type="RefSeq" id="WP_255390344.1">
    <property type="nucleotide sequence ID" value="NZ_CP101508.1"/>
</dbReference>
<dbReference type="Proteomes" id="UP001057998">
    <property type="component" value="Chromosome 1"/>
</dbReference>